<keyword evidence="3" id="KW-0472">Membrane</keyword>
<dbReference type="KEGG" id="thas:C6Y53_02570"/>
<dbReference type="HAMAP" id="MF_00634">
    <property type="entry name" value="UPF0235"/>
    <property type="match status" value="1"/>
</dbReference>
<evidence type="ECO:0000313" key="4">
    <source>
        <dbReference type="EMBL" id="AVO36684.1"/>
    </source>
</evidence>
<feature type="transmembrane region" description="Helical" evidence="3">
    <location>
        <begin position="57"/>
        <end position="77"/>
    </location>
</feature>
<dbReference type="Proteomes" id="UP000237655">
    <property type="component" value="Chromosome"/>
</dbReference>
<evidence type="ECO:0000256" key="2">
    <source>
        <dbReference type="HAMAP-Rule" id="MF_00634"/>
    </source>
</evidence>
<accession>A0A2S0MLC6</accession>
<evidence type="ECO:0000256" key="1">
    <source>
        <dbReference type="ARBA" id="ARBA00010364"/>
    </source>
</evidence>
<keyword evidence="5" id="KW-1185">Reference proteome</keyword>
<reference evidence="5" key="1">
    <citation type="submission" date="2018-03" db="EMBL/GenBank/DDBJ databases">
        <title>Genomic analysis of the strain SH-1 isolated from shrimp intestine.</title>
        <authorList>
            <person name="Kim Y.-S."/>
            <person name="Kim S.-E."/>
            <person name="Kim K.-H."/>
        </authorList>
    </citation>
    <scope>NUCLEOTIDE SEQUENCE [LARGE SCALE GENOMIC DNA]</scope>
    <source>
        <strain evidence="5">SH-1</strain>
    </source>
</reference>
<dbReference type="Pfam" id="PF02594">
    <property type="entry name" value="DUF167"/>
    <property type="match status" value="1"/>
</dbReference>
<dbReference type="SMART" id="SM01152">
    <property type="entry name" value="DUF167"/>
    <property type="match status" value="1"/>
</dbReference>
<name>A0A2S0MLC6_9RHOB</name>
<gene>
    <name evidence="4" type="ORF">C6Y53_02570</name>
</gene>
<dbReference type="InterPro" id="IPR003746">
    <property type="entry name" value="DUF167"/>
</dbReference>
<keyword evidence="3" id="KW-0812">Transmembrane</keyword>
<protein>
    <recommendedName>
        <fullName evidence="2">UPF0235 protein C6Y53_02570</fullName>
    </recommendedName>
</protein>
<dbReference type="EMBL" id="CP027665">
    <property type="protein sequence ID" value="AVO36684.1"/>
    <property type="molecule type" value="Genomic_DNA"/>
</dbReference>
<organism evidence="4 5">
    <name type="scientific">Pukyongiella litopenaei</name>
    <dbReference type="NCBI Taxonomy" id="2605946"/>
    <lineage>
        <taxon>Bacteria</taxon>
        <taxon>Pseudomonadati</taxon>
        <taxon>Pseudomonadota</taxon>
        <taxon>Alphaproteobacteria</taxon>
        <taxon>Rhodobacterales</taxon>
        <taxon>Paracoccaceae</taxon>
        <taxon>Pukyongiella</taxon>
    </lineage>
</organism>
<evidence type="ECO:0000313" key="5">
    <source>
        <dbReference type="Proteomes" id="UP000237655"/>
    </source>
</evidence>
<proteinExistence type="inferred from homology"/>
<dbReference type="AlphaFoldDB" id="A0A2S0MLC6"/>
<sequence length="95" mass="9902">MAKPKTRDLPDLTGRAIPGAEITLRATPRAARNSLVGDAETLRATVTVAPENGRANAAVAALLAAAMGVAPSHLVLIRGQTARTKTFRYDPPKSS</sequence>
<dbReference type="NCBIfam" id="TIGR00251">
    <property type="entry name" value="DUF167 family protein"/>
    <property type="match status" value="1"/>
</dbReference>
<evidence type="ECO:0000256" key="3">
    <source>
        <dbReference type="SAM" id="Phobius"/>
    </source>
</evidence>
<dbReference type="InterPro" id="IPR036591">
    <property type="entry name" value="YggU-like_sf"/>
</dbReference>
<dbReference type="Gene3D" id="3.30.1200.10">
    <property type="entry name" value="YggU-like"/>
    <property type="match status" value="1"/>
</dbReference>
<dbReference type="RefSeq" id="WP_106470999.1">
    <property type="nucleotide sequence ID" value="NZ_CP027665.1"/>
</dbReference>
<comment type="similarity">
    <text evidence="1 2">Belongs to the UPF0235 family.</text>
</comment>
<keyword evidence="3" id="KW-1133">Transmembrane helix</keyword>
<dbReference type="SUPFAM" id="SSF69786">
    <property type="entry name" value="YggU-like"/>
    <property type="match status" value="1"/>
</dbReference>